<dbReference type="VEuPathDB" id="FungiDB:PTTG_27396"/>
<sequence>MRTAGKRCDSRNLRLRTLKTAERTPSKPSNNTADRRRKQSKRIRSPSPSDPLYVAIMDYSDRVHMDVGRAAWPKKNPR</sequence>
<organism evidence="2">
    <name type="scientific">Puccinia triticina (isolate 1-1 / race 1 (BBBD))</name>
    <name type="common">Brown leaf rust fungus</name>
    <dbReference type="NCBI Taxonomy" id="630390"/>
    <lineage>
        <taxon>Eukaryota</taxon>
        <taxon>Fungi</taxon>
        <taxon>Dikarya</taxon>
        <taxon>Basidiomycota</taxon>
        <taxon>Pucciniomycotina</taxon>
        <taxon>Pucciniomycetes</taxon>
        <taxon>Pucciniales</taxon>
        <taxon>Pucciniaceae</taxon>
        <taxon>Puccinia</taxon>
    </lineage>
</organism>
<gene>
    <name evidence="2" type="ORF">PTTG_27396</name>
</gene>
<feature type="compositionally biased region" description="Basic residues" evidence="1">
    <location>
        <begin position="35"/>
        <end position="44"/>
    </location>
</feature>
<reference evidence="2" key="2">
    <citation type="submission" date="2016-05" db="EMBL/GenBank/DDBJ databases">
        <title>Comparative analysis highlights variable genome content of wheat rusts and divergence of the mating loci.</title>
        <authorList>
            <person name="Cuomo C.A."/>
            <person name="Bakkeren G."/>
            <person name="Szabo L."/>
            <person name="Khalil H."/>
            <person name="Joly D."/>
            <person name="Goldberg J."/>
            <person name="Young S."/>
            <person name="Zeng Q."/>
            <person name="Fellers J."/>
        </authorList>
    </citation>
    <scope>NUCLEOTIDE SEQUENCE [LARGE SCALE GENOMIC DNA]</scope>
    <source>
        <strain evidence="2">1-1 BBBD Race 1</strain>
    </source>
</reference>
<dbReference type="EnsemblFungi" id="PTTG_27396-t43_1">
    <property type="protein sequence ID" value="PTTG_27396-t43_1-p1"/>
    <property type="gene ID" value="PTTG_27396"/>
</dbReference>
<reference evidence="2" key="1">
    <citation type="submission" date="2009-11" db="EMBL/GenBank/DDBJ databases">
        <authorList>
            <consortium name="The Broad Institute Genome Sequencing Platform"/>
            <person name="Ward D."/>
            <person name="Feldgarden M."/>
            <person name="Earl A."/>
            <person name="Young S.K."/>
            <person name="Zeng Q."/>
            <person name="Koehrsen M."/>
            <person name="Alvarado L."/>
            <person name="Berlin A."/>
            <person name="Bochicchio J."/>
            <person name="Borenstein D."/>
            <person name="Chapman S.B."/>
            <person name="Chen Z."/>
            <person name="Engels R."/>
            <person name="Freedman E."/>
            <person name="Gellesch M."/>
            <person name="Goldberg J."/>
            <person name="Griggs A."/>
            <person name="Gujja S."/>
            <person name="Heilman E."/>
            <person name="Heiman D."/>
            <person name="Hepburn T."/>
            <person name="Howarth C."/>
            <person name="Jen D."/>
            <person name="Larson L."/>
            <person name="Lewis B."/>
            <person name="Mehta T."/>
            <person name="Park D."/>
            <person name="Pearson M."/>
            <person name="Roberts A."/>
            <person name="Saif S."/>
            <person name="Shea T."/>
            <person name="Shenoy N."/>
            <person name="Sisk P."/>
            <person name="Stolte C."/>
            <person name="Sykes S."/>
            <person name="Thomson T."/>
            <person name="Walk T."/>
            <person name="White J."/>
            <person name="Yandava C."/>
            <person name="Izard J."/>
            <person name="Baranova O.V."/>
            <person name="Blanton J.M."/>
            <person name="Tanner A.C."/>
            <person name="Dewhirst F.E."/>
            <person name="Haas B."/>
            <person name="Nusbaum C."/>
            <person name="Birren B."/>
        </authorList>
    </citation>
    <scope>NUCLEOTIDE SEQUENCE [LARGE SCALE GENOMIC DNA]</scope>
    <source>
        <strain evidence="2">1-1 BBBD Race 1</strain>
    </source>
</reference>
<dbReference type="AlphaFoldDB" id="A0A180GL96"/>
<accession>A0A180GL96</accession>
<evidence type="ECO:0000256" key="1">
    <source>
        <dbReference type="SAM" id="MobiDB-lite"/>
    </source>
</evidence>
<evidence type="ECO:0000313" key="4">
    <source>
        <dbReference type="Proteomes" id="UP000005240"/>
    </source>
</evidence>
<protein>
    <submittedName>
        <fullName evidence="2 3">Uncharacterized protein</fullName>
    </submittedName>
</protein>
<reference evidence="3" key="4">
    <citation type="submission" date="2025-05" db="UniProtKB">
        <authorList>
            <consortium name="EnsemblFungi"/>
        </authorList>
    </citation>
    <scope>IDENTIFICATION</scope>
    <source>
        <strain evidence="3">isolate 1-1 / race 1 (BBBD)</strain>
    </source>
</reference>
<evidence type="ECO:0000313" key="2">
    <source>
        <dbReference type="EMBL" id="OAV93239.1"/>
    </source>
</evidence>
<proteinExistence type="predicted"/>
<name>A0A180GL96_PUCT1</name>
<feature type="compositionally biased region" description="Basic and acidic residues" evidence="1">
    <location>
        <begin position="1"/>
        <end position="12"/>
    </location>
</feature>
<evidence type="ECO:0000313" key="3">
    <source>
        <dbReference type="EnsemblFungi" id="PTTG_27396-t43_1-p1"/>
    </source>
</evidence>
<keyword evidence="4" id="KW-1185">Reference proteome</keyword>
<feature type="region of interest" description="Disordered" evidence="1">
    <location>
        <begin position="1"/>
        <end position="52"/>
    </location>
</feature>
<dbReference type="Proteomes" id="UP000005240">
    <property type="component" value="Unassembled WGS sequence"/>
</dbReference>
<dbReference type="EMBL" id="ADAS02000053">
    <property type="protein sequence ID" value="OAV93239.1"/>
    <property type="molecule type" value="Genomic_DNA"/>
</dbReference>
<reference evidence="3 4" key="3">
    <citation type="journal article" date="2017" name="G3 (Bethesda)">
        <title>Comparative analysis highlights variable genome content of wheat rusts and divergence of the mating loci.</title>
        <authorList>
            <person name="Cuomo C.A."/>
            <person name="Bakkeren G."/>
            <person name="Khalil H.B."/>
            <person name="Panwar V."/>
            <person name="Joly D."/>
            <person name="Linning R."/>
            <person name="Sakthikumar S."/>
            <person name="Song X."/>
            <person name="Adiconis X."/>
            <person name="Fan L."/>
            <person name="Goldberg J.M."/>
            <person name="Levin J.Z."/>
            <person name="Young S."/>
            <person name="Zeng Q."/>
            <person name="Anikster Y."/>
            <person name="Bruce M."/>
            <person name="Wang M."/>
            <person name="Yin C."/>
            <person name="McCallum B."/>
            <person name="Szabo L.J."/>
            <person name="Hulbert S."/>
            <person name="Chen X."/>
            <person name="Fellers J.P."/>
        </authorList>
    </citation>
    <scope>NUCLEOTIDE SEQUENCE</scope>
    <source>
        <strain evidence="4">Isolate 1-1 / race 1 (BBBD)</strain>
        <strain evidence="3">isolate 1-1 / race 1 (BBBD)</strain>
    </source>
</reference>